<evidence type="ECO:0000313" key="1">
    <source>
        <dbReference type="EMBL" id="BAH74534.1"/>
    </source>
</evidence>
<sequence>MIQRNSYVYDLNLLPLFLVLVEQKYVSRTAEAAHVTQSCMSKVFLKARNILMMNFLSGINGRVRTKAI</sequence>
<proteinExistence type="predicted"/>
<keyword evidence="2" id="KW-1185">Reference proteome</keyword>
<evidence type="ECO:0008006" key="3">
    <source>
        <dbReference type="Google" id="ProtNLM"/>
    </source>
</evidence>
<organism evidence="1 2">
    <name type="scientific">Solidesulfovibrio magneticus (strain ATCC 700980 / DSM 13731 / RS-1)</name>
    <name type="common">Desulfovibrio magneticus</name>
    <dbReference type="NCBI Taxonomy" id="573370"/>
    <lineage>
        <taxon>Bacteria</taxon>
        <taxon>Pseudomonadati</taxon>
        <taxon>Thermodesulfobacteriota</taxon>
        <taxon>Desulfovibrionia</taxon>
        <taxon>Desulfovibrionales</taxon>
        <taxon>Desulfovibrionaceae</taxon>
        <taxon>Solidesulfovibrio</taxon>
    </lineage>
</organism>
<dbReference type="Proteomes" id="UP000009071">
    <property type="component" value="Chromosome"/>
</dbReference>
<dbReference type="HOGENOM" id="CLU_2787084_0_0_7"/>
<gene>
    <name evidence="1" type="ordered locus">DMR_10430</name>
</gene>
<protein>
    <recommendedName>
        <fullName evidence="3">LysR family transcriptional regulator</fullName>
    </recommendedName>
</protein>
<dbReference type="AlphaFoldDB" id="C4XKZ5"/>
<reference evidence="1 2" key="1">
    <citation type="journal article" date="2009" name="Genome Res.">
        <title>Whole genome sequence of Desulfovibrio magneticus strain RS-1 revealed common gene clusters in magnetotactic bacteria.</title>
        <authorList>
            <person name="Nakazawa H."/>
            <person name="Arakaki A."/>
            <person name="Narita-Yamada S."/>
            <person name="Yashiro I."/>
            <person name="Jinno K."/>
            <person name="Aoki N."/>
            <person name="Tsuruyama A."/>
            <person name="Okamura Y."/>
            <person name="Tanikawa S."/>
            <person name="Fujita N."/>
            <person name="Takeyama H."/>
            <person name="Matsunaga T."/>
        </authorList>
    </citation>
    <scope>NUCLEOTIDE SEQUENCE [LARGE SCALE GENOMIC DNA]</scope>
    <source>
        <strain evidence="2">ATCC 700980 / DSM 13731 / RS-1</strain>
    </source>
</reference>
<evidence type="ECO:0000313" key="2">
    <source>
        <dbReference type="Proteomes" id="UP000009071"/>
    </source>
</evidence>
<dbReference type="EMBL" id="AP010904">
    <property type="protein sequence ID" value="BAH74534.1"/>
    <property type="molecule type" value="Genomic_DNA"/>
</dbReference>
<name>C4XKZ5_SOLM1</name>
<dbReference type="KEGG" id="dma:DMR_10430"/>
<accession>C4XKZ5</accession>